<evidence type="ECO:0000313" key="3">
    <source>
        <dbReference type="Proteomes" id="UP000001107"/>
    </source>
</evidence>
<name>A6URM5_METVS</name>
<keyword evidence="1" id="KW-1133">Transmembrane helix</keyword>
<protein>
    <recommendedName>
        <fullName evidence="4">Flagellin</fullName>
    </recommendedName>
</protein>
<evidence type="ECO:0000313" key="2">
    <source>
        <dbReference type="EMBL" id="ABR55147.1"/>
    </source>
</evidence>
<organism evidence="2 3">
    <name type="scientific">Methanococcus vannielii (strain ATCC 35089 / DSM 1224 / JCM 13029 / OCM 148 / SB)</name>
    <dbReference type="NCBI Taxonomy" id="406327"/>
    <lineage>
        <taxon>Archaea</taxon>
        <taxon>Methanobacteriati</taxon>
        <taxon>Methanobacteriota</taxon>
        <taxon>Methanomada group</taxon>
        <taxon>Methanococci</taxon>
        <taxon>Methanococcales</taxon>
        <taxon>Methanococcaceae</taxon>
        <taxon>Methanococcus</taxon>
    </lineage>
</organism>
<dbReference type="RefSeq" id="WP_012066062.1">
    <property type="nucleotide sequence ID" value="NC_009634.1"/>
</dbReference>
<dbReference type="AlphaFoldDB" id="A6URM5"/>
<dbReference type="GeneID" id="5325018"/>
<evidence type="ECO:0000256" key="1">
    <source>
        <dbReference type="SAM" id="Phobius"/>
    </source>
</evidence>
<feature type="transmembrane region" description="Helical" evidence="1">
    <location>
        <begin position="12"/>
        <end position="31"/>
    </location>
</feature>
<accession>A6URM5</accession>
<dbReference type="STRING" id="406327.Mevan_1250"/>
<keyword evidence="1" id="KW-0812">Transmembrane</keyword>
<dbReference type="EMBL" id="CP000742">
    <property type="protein sequence ID" value="ABR55147.1"/>
    <property type="molecule type" value="Genomic_DNA"/>
</dbReference>
<evidence type="ECO:0008006" key="4">
    <source>
        <dbReference type="Google" id="ProtNLM"/>
    </source>
</evidence>
<dbReference type="OrthoDB" id="65838at2157"/>
<dbReference type="KEGG" id="mvn:Mevan_1250"/>
<reference evidence="2" key="1">
    <citation type="submission" date="2007-06" db="EMBL/GenBank/DDBJ databases">
        <title>Complete sequence of Methanococcus vannielii SB.</title>
        <authorList>
            <consortium name="US DOE Joint Genome Institute"/>
            <person name="Copeland A."/>
            <person name="Lucas S."/>
            <person name="Lapidus A."/>
            <person name="Barry K."/>
            <person name="Glavina del Rio T."/>
            <person name="Dalin E."/>
            <person name="Tice H."/>
            <person name="Pitluck S."/>
            <person name="Chain P."/>
            <person name="Malfatti S."/>
            <person name="Shin M."/>
            <person name="Vergez L."/>
            <person name="Schmutz J."/>
            <person name="Larimer F."/>
            <person name="Land M."/>
            <person name="Hauser L."/>
            <person name="Kyrpides N."/>
            <person name="Anderson I."/>
            <person name="Sieprawska-Lupa M."/>
            <person name="Whitman W.B."/>
            <person name="Richardson P."/>
        </authorList>
    </citation>
    <scope>NUCLEOTIDE SEQUENCE [LARGE SCALE GENOMIC DNA]</scope>
    <source>
        <strain evidence="2">SB</strain>
    </source>
</reference>
<dbReference type="HOGENOM" id="CLU_125809_0_0_2"/>
<keyword evidence="3" id="KW-1185">Reference proteome</keyword>
<dbReference type="eggNOG" id="arCOG06584">
    <property type="taxonomic scope" value="Archaea"/>
</dbReference>
<keyword evidence="1" id="KW-0472">Membrane</keyword>
<sequence length="150" mass="16805">MYKLISAKKGQFSFDFILAVLFLLVVFAFMGQNVLNMAKNFRESEVAERGHSILDTFENYAITAYAKDVTINATFEPVGNLNYTIHISNKSIHVNSTTDIIFRPESSLTGNFVNITGSNVDDVSNSIPLNNVNISFGHFYVSKKLRVNIK</sequence>
<gene>
    <name evidence="2" type="ordered locus">Mevan_1250</name>
</gene>
<proteinExistence type="predicted"/>
<dbReference type="Proteomes" id="UP000001107">
    <property type="component" value="Chromosome"/>
</dbReference>